<dbReference type="GO" id="GO:0002183">
    <property type="term" value="P:cytoplasmic translational initiation"/>
    <property type="evidence" value="ECO:0007669"/>
    <property type="project" value="EnsemblFungi"/>
</dbReference>
<reference evidence="10 11" key="1">
    <citation type="submission" date="2009-08" db="EMBL/GenBank/DDBJ databases">
        <title>The Genome Sequence of Spizellomyces punctatus strain DAOM BR117.</title>
        <authorList>
            <consortium name="The Broad Institute Genome Sequencing Platform"/>
            <person name="Russ C."/>
            <person name="Cuomo C."/>
            <person name="Shea T."/>
            <person name="Young S.K."/>
            <person name="Zeng Q."/>
            <person name="Koehrsen M."/>
            <person name="Haas B."/>
            <person name="Borodovsky M."/>
            <person name="Guigo R."/>
            <person name="Alvarado L."/>
            <person name="Berlin A."/>
            <person name="Bochicchio J."/>
            <person name="Borenstein D."/>
            <person name="Chapman S."/>
            <person name="Chen Z."/>
            <person name="Engels R."/>
            <person name="Freedman E."/>
            <person name="Gellesch M."/>
            <person name="Goldberg J."/>
            <person name="Griggs A."/>
            <person name="Gujja S."/>
            <person name="Heiman D."/>
            <person name="Hepburn T."/>
            <person name="Howarth C."/>
            <person name="Jen D."/>
            <person name="Larson L."/>
            <person name="Lewis B."/>
            <person name="Mehta T."/>
            <person name="Park D."/>
            <person name="Pearson M."/>
            <person name="Roberts A."/>
            <person name="Saif S."/>
            <person name="Shenoy N."/>
            <person name="Sisk P."/>
            <person name="Stolte C."/>
            <person name="Sykes S."/>
            <person name="Thomson T."/>
            <person name="Walk T."/>
            <person name="White J."/>
            <person name="Yandava C."/>
            <person name="Burger G."/>
            <person name="Gray M.W."/>
            <person name="Holland P.W.H."/>
            <person name="King N."/>
            <person name="Lang F.B.F."/>
            <person name="Roger A.J."/>
            <person name="Ruiz-Trillo I."/>
            <person name="Lander E."/>
            <person name="Nusbaum C."/>
        </authorList>
    </citation>
    <scope>NUCLEOTIDE SEQUENCE [LARGE SCALE GENOMIC DNA]</scope>
    <source>
        <strain evidence="10 11">DAOM BR117</strain>
    </source>
</reference>
<accession>A0A0L0HL51</accession>
<dbReference type="Gene3D" id="3.40.50.10470">
    <property type="entry name" value="Translation initiation factor eif-2b, domain 2"/>
    <property type="match status" value="1"/>
</dbReference>
<dbReference type="RefSeq" id="XP_016609597.1">
    <property type="nucleotide sequence ID" value="XM_016751629.1"/>
</dbReference>
<evidence type="ECO:0000256" key="7">
    <source>
        <dbReference type="ARBA" id="ARBA00044236"/>
    </source>
</evidence>
<dbReference type="VEuPathDB" id="FungiDB:SPPG_03359"/>
<keyword evidence="4" id="KW-0396">Initiation factor</keyword>
<evidence type="ECO:0000256" key="9">
    <source>
        <dbReference type="RuleBase" id="RU003814"/>
    </source>
</evidence>
<dbReference type="OrthoDB" id="10249309at2759"/>
<dbReference type="eggNOG" id="KOG1466">
    <property type="taxonomic scope" value="Eukaryota"/>
</dbReference>
<dbReference type="EMBL" id="KQ257454">
    <property type="protein sequence ID" value="KND01559.1"/>
    <property type="molecule type" value="Genomic_DNA"/>
</dbReference>
<evidence type="ECO:0000313" key="11">
    <source>
        <dbReference type="Proteomes" id="UP000053201"/>
    </source>
</evidence>
<evidence type="ECO:0000313" key="10">
    <source>
        <dbReference type="EMBL" id="KND01559.1"/>
    </source>
</evidence>
<evidence type="ECO:0000256" key="4">
    <source>
        <dbReference type="ARBA" id="ARBA00022540"/>
    </source>
</evidence>
<comment type="similarity">
    <text evidence="2 9">Belongs to the eIF-2B alpha/beta/delta subunits family.</text>
</comment>
<proteinExistence type="inferred from homology"/>
<dbReference type="GO" id="GO:0005085">
    <property type="term" value="F:guanyl-nucleotide exchange factor activity"/>
    <property type="evidence" value="ECO:0007669"/>
    <property type="project" value="EnsemblFungi"/>
</dbReference>
<evidence type="ECO:0000256" key="5">
    <source>
        <dbReference type="ARBA" id="ARBA00022917"/>
    </source>
</evidence>
<sequence>MVPLEITPLNNADWKPQARLDKLQQQHPNASLPVLVIMALLDIMKDSKASSTFEFLEHAKAATTAFKQLPEKNASMIAGADLFLHPLKTHSEHIRDVEDWKKSIFALFEKRLAEYAKFRERAADKGLQFIKDDAVILVHSYSRAVMMLLQKARQGNKRFKVFVTETRPTTSGTKAAVELRAANIPAELILDAAVGSVIDRVDMVIVGAEGVVQNGGVINQIGTYQIAVVAKAANKPFYAVTEQYKFVRLFPLNQEDLPIASPPYFASSEDRNTIVAKNPQIDYTPPRYISLLFTNIGVLTPSAVSEELVKFYMS</sequence>
<name>A0A0L0HL51_SPIPD</name>
<dbReference type="EMBL" id="KQ257454">
    <property type="protein sequence ID" value="KND01558.1"/>
    <property type="molecule type" value="Genomic_DNA"/>
</dbReference>
<dbReference type="GO" id="GO:1900036">
    <property type="term" value="P:positive regulation of cellular response to heat"/>
    <property type="evidence" value="ECO:0007669"/>
    <property type="project" value="EnsemblFungi"/>
</dbReference>
<dbReference type="OMA" id="GDWESCK"/>
<dbReference type="FunCoup" id="A0A0L0HL51">
    <property type="interactions" value="714"/>
</dbReference>
<dbReference type="GO" id="GO:0045948">
    <property type="term" value="P:positive regulation of translational initiation"/>
    <property type="evidence" value="ECO:0007669"/>
    <property type="project" value="EnsemblFungi"/>
</dbReference>
<protein>
    <recommendedName>
        <fullName evidence="6">Translation initiation factor eIF2B subunit alpha</fullName>
    </recommendedName>
    <alternativeName>
        <fullName evidence="7">eIF2B GDP-GTP exchange factor subunit alpha</fullName>
    </alternativeName>
</protein>
<comment type="subunit">
    <text evidence="8">Component of the translation initiation factor 2B (eIF2B) complex which is a heterodecamer of two sets of five different subunits: alpha, beta, gamma, delta and epsilon. Subunits alpha, beta and delta comprise a regulatory subcomplex and subunits epsilon and gamma comprise a catalytic subcomplex. Within the complex, the hexameric regulatory complex resides at the center, with the two heterodimeric catalytic subcomplexes bound on opposite sides.</text>
</comment>
<dbReference type="SUPFAM" id="SSF100950">
    <property type="entry name" value="NagB/RpiA/CoA transferase-like"/>
    <property type="match status" value="1"/>
</dbReference>
<dbReference type="InterPro" id="IPR051501">
    <property type="entry name" value="eIF2B_alpha/beta/delta"/>
</dbReference>
<organism evidence="10 11">
    <name type="scientific">Spizellomyces punctatus (strain DAOM BR117)</name>
    <dbReference type="NCBI Taxonomy" id="645134"/>
    <lineage>
        <taxon>Eukaryota</taxon>
        <taxon>Fungi</taxon>
        <taxon>Fungi incertae sedis</taxon>
        <taxon>Chytridiomycota</taxon>
        <taxon>Chytridiomycota incertae sedis</taxon>
        <taxon>Chytridiomycetes</taxon>
        <taxon>Spizellomycetales</taxon>
        <taxon>Spizellomycetaceae</taxon>
        <taxon>Spizellomyces</taxon>
    </lineage>
</organism>
<dbReference type="GeneID" id="27686882"/>
<evidence type="ECO:0000256" key="6">
    <source>
        <dbReference type="ARBA" id="ARBA00044208"/>
    </source>
</evidence>
<dbReference type="GO" id="GO:0003743">
    <property type="term" value="F:translation initiation factor activity"/>
    <property type="evidence" value="ECO:0007669"/>
    <property type="project" value="UniProtKB-KW"/>
</dbReference>
<dbReference type="PANTHER" id="PTHR45860:SF1">
    <property type="entry name" value="TRANSLATION INITIATION FACTOR EIF-2B SUBUNIT ALPHA"/>
    <property type="match status" value="1"/>
</dbReference>
<dbReference type="GO" id="GO:0005851">
    <property type="term" value="C:eukaryotic translation initiation factor 2B complex"/>
    <property type="evidence" value="ECO:0007669"/>
    <property type="project" value="EnsemblFungi"/>
</dbReference>
<keyword evidence="5" id="KW-0648">Protein biosynthesis</keyword>
<evidence type="ECO:0000256" key="1">
    <source>
        <dbReference type="ARBA" id="ARBA00004514"/>
    </source>
</evidence>
<dbReference type="InterPro" id="IPR000649">
    <property type="entry name" value="IF-2B-related"/>
</dbReference>
<dbReference type="InterPro" id="IPR042528">
    <property type="entry name" value="elF-2B_alpha_N"/>
</dbReference>
<dbReference type="GO" id="GO:1904262">
    <property type="term" value="P:negative regulation of TORC1 signaling"/>
    <property type="evidence" value="ECO:0007669"/>
    <property type="project" value="EnsemblFungi"/>
</dbReference>
<gene>
    <name evidence="10" type="ORF">SPPG_03359</name>
</gene>
<dbReference type="Pfam" id="PF01008">
    <property type="entry name" value="IF-2B"/>
    <property type="match status" value="1"/>
</dbReference>
<dbReference type="InterPro" id="IPR042529">
    <property type="entry name" value="IF_2B-like_C"/>
</dbReference>
<evidence type="ECO:0000256" key="8">
    <source>
        <dbReference type="ARBA" id="ARBA00046432"/>
    </source>
</evidence>
<dbReference type="GO" id="GO:1903833">
    <property type="term" value="P:positive regulation of cellular response to amino acid starvation"/>
    <property type="evidence" value="ECO:0007669"/>
    <property type="project" value="EnsemblFungi"/>
</dbReference>
<dbReference type="Proteomes" id="UP000053201">
    <property type="component" value="Unassembled WGS sequence"/>
</dbReference>
<evidence type="ECO:0000256" key="2">
    <source>
        <dbReference type="ARBA" id="ARBA00007251"/>
    </source>
</evidence>
<dbReference type="RefSeq" id="XP_016609598.1">
    <property type="nucleotide sequence ID" value="XM_016751630.1"/>
</dbReference>
<dbReference type="Gene3D" id="1.20.120.1070">
    <property type="entry name" value="Translation initiation factor eIF-2B, N-terminal domain"/>
    <property type="match status" value="1"/>
</dbReference>
<dbReference type="GO" id="GO:0005829">
    <property type="term" value="C:cytosol"/>
    <property type="evidence" value="ECO:0007669"/>
    <property type="project" value="UniProtKB-SubCell"/>
</dbReference>
<dbReference type="STRING" id="645134.A0A0L0HL51"/>
<keyword evidence="3" id="KW-0963">Cytoplasm</keyword>
<comment type="subcellular location">
    <subcellularLocation>
        <location evidence="1">Cytoplasm</location>
        <location evidence="1">Cytosol</location>
    </subcellularLocation>
</comment>
<keyword evidence="11" id="KW-1185">Reference proteome</keyword>
<dbReference type="PANTHER" id="PTHR45860">
    <property type="entry name" value="TRANSLATION INITIATION FACTOR EIF-2B SUBUNIT ALPHA"/>
    <property type="match status" value="1"/>
</dbReference>
<dbReference type="InterPro" id="IPR037171">
    <property type="entry name" value="NagB/RpiA_transferase-like"/>
</dbReference>
<dbReference type="AlphaFoldDB" id="A0A0L0HL51"/>
<evidence type="ECO:0000256" key="3">
    <source>
        <dbReference type="ARBA" id="ARBA00022490"/>
    </source>
</evidence>